<comment type="caution">
    <text evidence="2">The sequence shown here is derived from an EMBL/GenBank/DDBJ whole genome shotgun (WGS) entry which is preliminary data.</text>
</comment>
<keyword evidence="3" id="KW-1185">Reference proteome</keyword>
<dbReference type="OrthoDB" id="7918484at2"/>
<evidence type="ECO:0000313" key="3">
    <source>
        <dbReference type="Proteomes" id="UP000256913"/>
    </source>
</evidence>
<gene>
    <name evidence="2" type="ORF">DFJ67_4169</name>
</gene>
<dbReference type="Gene3D" id="3.40.190.10">
    <property type="entry name" value="Periplasmic binding protein-like II"/>
    <property type="match status" value="2"/>
</dbReference>
<dbReference type="SUPFAM" id="SSF53850">
    <property type="entry name" value="Periplasmic binding protein-like II"/>
    <property type="match status" value="1"/>
</dbReference>
<organism evidence="2 3">
    <name type="scientific">Asanoa ferruginea</name>
    <dbReference type="NCBI Taxonomy" id="53367"/>
    <lineage>
        <taxon>Bacteria</taxon>
        <taxon>Bacillati</taxon>
        <taxon>Actinomycetota</taxon>
        <taxon>Actinomycetes</taxon>
        <taxon>Micromonosporales</taxon>
        <taxon>Micromonosporaceae</taxon>
        <taxon>Asanoa</taxon>
    </lineage>
</organism>
<dbReference type="Pfam" id="PF01547">
    <property type="entry name" value="SBP_bac_1"/>
    <property type="match status" value="1"/>
</dbReference>
<dbReference type="PANTHER" id="PTHR43649">
    <property type="entry name" value="ARABINOSE-BINDING PROTEIN-RELATED"/>
    <property type="match status" value="1"/>
</dbReference>
<name>A0A3D9ZMQ9_9ACTN</name>
<accession>A0A3D9ZMQ9</accession>
<dbReference type="PANTHER" id="PTHR43649:SF12">
    <property type="entry name" value="DIACETYLCHITOBIOSE BINDING PROTEIN DASA"/>
    <property type="match status" value="1"/>
</dbReference>
<proteinExistence type="predicted"/>
<reference evidence="2 3" key="1">
    <citation type="submission" date="2018-08" db="EMBL/GenBank/DDBJ databases">
        <title>Sequencing the genomes of 1000 actinobacteria strains.</title>
        <authorList>
            <person name="Klenk H.-P."/>
        </authorList>
    </citation>
    <scope>NUCLEOTIDE SEQUENCE [LARGE SCALE GENOMIC DNA]</scope>
    <source>
        <strain evidence="2 3">DSM 44099</strain>
    </source>
</reference>
<evidence type="ECO:0000256" key="1">
    <source>
        <dbReference type="SAM" id="MobiDB-lite"/>
    </source>
</evidence>
<dbReference type="InterPro" id="IPR050490">
    <property type="entry name" value="Bact_solute-bd_prot1"/>
</dbReference>
<dbReference type="Proteomes" id="UP000256913">
    <property type="component" value="Unassembled WGS sequence"/>
</dbReference>
<feature type="region of interest" description="Disordered" evidence="1">
    <location>
        <begin position="1"/>
        <end position="24"/>
    </location>
</feature>
<evidence type="ECO:0000313" key="2">
    <source>
        <dbReference type="EMBL" id="REF98159.1"/>
    </source>
</evidence>
<dbReference type="InterPro" id="IPR006059">
    <property type="entry name" value="SBP"/>
</dbReference>
<dbReference type="AlphaFoldDB" id="A0A3D9ZMQ9"/>
<dbReference type="EMBL" id="QUMQ01000001">
    <property type="protein sequence ID" value="REF98159.1"/>
    <property type="molecule type" value="Genomic_DNA"/>
</dbReference>
<sequence>MHRAPSPRAVEPTTRHHRTASPGSGLRRRLLAALVVIPLALAAAACGDDDGGSAAADPNKPVELSIFWWGAEGRAKLTEDALALYTKKHPNVTFKKTWQANQGYFDKLATLTAGGDAPDIFQIDDNYLTEYASRNVTLDLTSYKDGGKLDVTKFPESLWKYGVVDGKLAGVAFGENTQGLVFNKTLLDKNKLPAPTTGMSWADFITWAENVSKTAKVPGTQDPSADYKAFWVWLRQQGKDLYKDKALGFTEQDVTGWFELWKGARDRGATPTADVIHEGNVTDISKQLVVTGKAGTSWVWANQMPELKKNTKDELGVIAYPGDTSAQWARASMYFSVFRGSDKKDIAVDVINFLANDPEAGKVLGTDRGLPSNMDIRKAVSESVTDANMKQSIAVENELGAKFGPSPQVPLKGHSKVRSELIKAAEEVQYGRQTPADAAKAFYAACKTAIGQA</sequence>
<dbReference type="RefSeq" id="WP_116069492.1">
    <property type="nucleotide sequence ID" value="NZ_BONB01000040.1"/>
</dbReference>
<protein>
    <submittedName>
        <fullName evidence="2">Carbohydrate ABC transporter substrate-binding protein (CUT1 family)</fullName>
    </submittedName>
</protein>